<gene>
    <name evidence="7" type="ORF">ILEXP_LOCUS32854</name>
    <name evidence="6" type="ORF">ILEXP_LOCUS8140</name>
</gene>
<dbReference type="Pfam" id="PF14226">
    <property type="entry name" value="DIOX_N"/>
    <property type="match status" value="2"/>
</dbReference>
<evidence type="ECO:0000256" key="1">
    <source>
        <dbReference type="ARBA" id="ARBA00008056"/>
    </source>
</evidence>
<evidence type="ECO:0000256" key="3">
    <source>
        <dbReference type="ARBA" id="ARBA00023004"/>
    </source>
</evidence>
<dbReference type="EMBL" id="CAUOFW020001059">
    <property type="protein sequence ID" value="CAK9140633.1"/>
    <property type="molecule type" value="Genomic_DNA"/>
</dbReference>
<dbReference type="InterPro" id="IPR027443">
    <property type="entry name" value="IPNS-like_sf"/>
</dbReference>
<dbReference type="SUPFAM" id="SSF51197">
    <property type="entry name" value="Clavaminate synthase-like"/>
    <property type="match status" value="2"/>
</dbReference>
<evidence type="ECO:0000256" key="2">
    <source>
        <dbReference type="ARBA" id="ARBA00022723"/>
    </source>
</evidence>
<feature type="domain" description="Fe2OG dioxygenase" evidence="5">
    <location>
        <begin position="237"/>
        <end position="337"/>
    </location>
</feature>
<organism evidence="6 8">
    <name type="scientific">Ilex paraguariensis</name>
    <name type="common">yerba mate</name>
    <dbReference type="NCBI Taxonomy" id="185542"/>
    <lineage>
        <taxon>Eukaryota</taxon>
        <taxon>Viridiplantae</taxon>
        <taxon>Streptophyta</taxon>
        <taxon>Embryophyta</taxon>
        <taxon>Tracheophyta</taxon>
        <taxon>Spermatophyta</taxon>
        <taxon>Magnoliopsida</taxon>
        <taxon>eudicotyledons</taxon>
        <taxon>Gunneridae</taxon>
        <taxon>Pentapetalae</taxon>
        <taxon>asterids</taxon>
        <taxon>campanulids</taxon>
        <taxon>Aquifoliales</taxon>
        <taxon>Aquifoliaceae</taxon>
        <taxon>Ilex</taxon>
    </lineage>
</organism>
<dbReference type="InterPro" id="IPR026992">
    <property type="entry name" value="DIOX_N"/>
</dbReference>
<accession>A0ABC8R772</accession>
<dbReference type="Pfam" id="PF03171">
    <property type="entry name" value="2OG-FeII_Oxy"/>
    <property type="match status" value="1"/>
</dbReference>
<reference evidence="6 8" key="1">
    <citation type="submission" date="2024-02" db="EMBL/GenBank/DDBJ databases">
        <authorList>
            <person name="Vignale AGUSTIN F."/>
            <person name="Sosa J E."/>
            <person name="Modenutti C."/>
        </authorList>
    </citation>
    <scope>NUCLEOTIDE SEQUENCE [LARGE SCALE GENOMIC DNA]</scope>
</reference>
<evidence type="ECO:0000313" key="8">
    <source>
        <dbReference type="Proteomes" id="UP001642360"/>
    </source>
</evidence>
<dbReference type="GO" id="GO:0046872">
    <property type="term" value="F:metal ion binding"/>
    <property type="evidence" value="ECO:0007669"/>
    <property type="project" value="UniProtKB-KW"/>
</dbReference>
<dbReference type="AlphaFoldDB" id="A0ABC8R772"/>
<comment type="caution">
    <text evidence="6">The sequence shown here is derived from an EMBL/GenBank/DDBJ whole genome shotgun (WGS) entry which is preliminary data.</text>
</comment>
<dbReference type="InterPro" id="IPR050295">
    <property type="entry name" value="Plant_2OG-oxidoreductases"/>
</dbReference>
<dbReference type="PROSITE" id="PS51471">
    <property type="entry name" value="FE2OG_OXY"/>
    <property type="match status" value="1"/>
</dbReference>
<dbReference type="InterPro" id="IPR005123">
    <property type="entry name" value="Oxoglu/Fe-dep_dioxygenase_dom"/>
</dbReference>
<sequence length="388" mass="43629">MASQVSSCLDVQSVPESYIFPPETRPGKLTVPLCKTNPVIDLGKAVGQARTDIIQQISEACQRFGFFQVHNILFYSITSTCLINLFCSFENSLKELMVSCKDFCLHQTNSLEDHIVLWKQVINHGVPECLIIDTTKVFNDLFNLPAEDKVNVPEKNGWFYTDSMKFSSNGVHLWRENIKVPCQPLEEECVQLCPEKPNRYREIVVSYVKELRKLSLRILELICEGLGLEGGYFEESSEVQLLTANYYPPCPDPSTTLGLLRHCDPSLITILLEGDVSGLQVFKDGEWIGVKALSNAFVVIVGNQLEIISNQKLKSAEHRAVTNPSEARTSIATLINPSLDFVVEPAKLLVNDLNPPLYRPILYKEFVHSSRAFGPDTEAIKYRISSEL</sequence>
<proteinExistence type="inferred from homology"/>
<evidence type="ECO:0000313" key="7">
    <source>
        <dbReference type="EMBL" id="CAK9163793.1"/>
    </source>
</evidence>
<name>A0ABC8R772_9AQUA</name>
<dbReference type="PANTHER" id="PTHR47991">
    <property type="entry name" value="OXOGLUTARATE/IRON-DEPENDENT DIOXYGENASE"/>
    <property type="match status" value="1"/>
</dbReference>
<protein>
    <recommendedName>
        <fullName evidence="5">Fe2OG dioxygenase domain-containing protein</fullName>
    </recommendedName>
</protein>
<keyword evidence="8" id="KW-1185">Reference proteome</keyword>
<comment type="similarity">
    <text evidence="1 4">Belongs to the iron/ascorbate-dependent oxidoreductase family.</text>
</comment>
<evidence type="ECO:0000256" key="4">
    <source>
        <dbReference type="RuleBase" id="RU003682"/>
    </source>
</evidence>
<keyword evidence="2 4" id="KW-0479">Metal-binding</keyword>
<dbReference type="GO" id="GO:0016705">
    <property type="term" value="F:oxidoreductase activity, acting on paired donors, with incorporation or reduction of molecular oxygen"/>
    <property type="evidence" value="ECO:0007669"/>
    <property type="project" value="UniProtKB-ARBA"/>
</dbReference>
<keyword evidence="3 4" id="KW-0408">Iron</keyword>
<dbReference type="Gene3D" id="2.60.120.330">
    <property type="entry name" value="B-lactam Antibiotic, Isopenicillin N Synthase, Chain"/>
    <property type="match status" value="1"/>
</dbReference>
<evidence type="ECO:0000259" key="5">
    <source>
        <dbReference type="PROSITE" id="PS51471"/>
    </source>
</evidence>
<dbReference type="EMBL" id="CAUOFW020004093">
    <property type="protein sequence ID" value="CAK9163793.1"/>
    <property type="molecule type" value="Genomic_DNA"/>
</dbReference>
<dbReference type="Proteomes" id="UP001642360">
    <property type="component" value="Unassembled WGS sequence"/>
</dbReference>
<dbReference type="InterPro" id="IPR044861">
    <property type="entry name" value="IPNS-like_FE2OG_OXY"/>
</dbReference>
<keyword evidence="4" id="KW-0560">Oxidoreductase</keyword>
<evidence type="ECO:0000313" key="6">
    <source>
        <dbReference type="EMBL" id="CAK9140633.1"/>
    </source>
</evidence>